<dbReference type="Pfam" id="PF14497">
    <property type="entry name" value="GST_C_3"/>
    <property type="match status" value="1"/>
</dbReference>
<feature type="domain" description="Glutathione S-transferase C-terminal" evidence="2">
    <location>
        <begin position="217"/>
        <end position="303"/>
    </location>
</feature>
<dbReference type="Gene3D" id="1.20.1050.10">
    <property type="match status" value="1"/>
</dbReference>
<name>A0ABN9UXR5_9DINO</name>
<protein>
    <recommendedName>
        <fullName evidence="2">Glutathione S-transferase C-terminal domain-containing protein</fullName>
    </recommendedName>
</protein>
<feature type="compositionally biased region" description="Basic and acidic residues" evidence="1">
    <location>
        <begin position="34"/>
        <end position="43"/>
    </location>
</feature>
<dbReference type="InterPro" id="IPR036282">
    <property type="entry name" value="Glutathione-S-Trfase_C_sf"/>
</dbReference>
<dbReference type="EMBL" id="CAUYUJ010016360">
    <property type="protein sequence ID" value="CAK0864374.1"/>
    <property type="molecule type" value="Genomic_DNA"/>
</dbReference>
<accession>A0ABN9UXR5</accession>
<sequence length="315" mass="33971">MASGHHRGAPLVGAQTHGAQGADAVSWYPASRVLPRDPDDRGAVEGWPPAPAAGGSRGSRDRRCDPVPPLRAGVWQLVYWPCFDRRTRGRHCRGRRARRVRARALRGGRCAVRGGGGRQLRPGLLLEASGGPAGAPRAGAARHPPRRLRAGADGSHRPLPGAPPRAAARRRRRGRGPGGPDLRDGARLVAEGRLAFHPDHSHRKPYHAQRAAAAPYIEAFERSRLPRLLAHFERLLAAGADEGPEGAEPGWPGRRLSYVDLQLFVALRAARASFPGAGGLPARLAAFERQIAGRRRIADYLDSPRCRPFAGDSMM</sequence>
<feature type="region of interest" description="Disordered" evidence="1">
    <location>
        <begin position="127"/>
        <end position="185"/>
    </location>
</feature>
<dbReference type="Proteomes" id="UP001189429">
    <property type="component" value="Unassembled WGS sequence"/>
</dbReference>
<dbReference type="SUPFAM" id="SSF47616">
    <property type="entry name" value="GST C-terminal domain-like"/>
    <property type="match status" value="1"/>
</dbReference>
<dbReference type="InterPro" id="IPR004046">
    <property type="entry name" value="GST_C"/>
</dbReference>
<organism evidence="3 4">
    <name type="scientific">Prorocentrum cordatum</name>
    <dbReference type="NCBI Taxonomy" id="2364126"/>
    <lineage>
        <taxon>Eukaryota</taxon>
        <taxon>Sar</taxon>
        <taxon>Alveolata</taxon>
        <taxon>Dinophyceae</taxon>
        <taxon>Prorocentrales</taxon>
        <taxon>Prorocentraceae</taxon>
        <taxon>Prorocentrum</taxon>
    </lineage>
</organism>
<evidence type="ECO:0000313" key="4">
    <source>
        <dbReference type="Proteomes" id="UP001189429"/>
    </source>
</evidence>
<gene>
    <name evidence="3" type="ORF">PCOR1329_LOCUS52288</name>
</gene>
<feature type="region of interest" description="Disordered" evidence="1">
    <location>
        <begin position="1"/>
        <end position="64"/>
    </location>
</feature>
<proteinExistence type="predicted"/>
<evidence type="ECO:0000256" key="1">
    <source>
        <dbReference type="SAM" id="MobiDB-lite"/>
    </source>
</evidence>
<evidence type="ECO:0000313" key="3">
    <source>
        <dbReference type="EMBL" id="CAK0864374.1"/>
    </source>
</evidence>
<feature type="compositionally biased region" description="Low complexity" evidence="1">
    <location>
        <begin position="127"/>
        <end position="142"/>
    </location>
</feature>
<evidence type="ECO:0000259" key="2">
    <source>
        <dbReference type="Pfam" id="PF14497"/>
    </source>
</evidence>
<comment type="caution">
    <text evidence="3">The sequence shown here is derived from an EMBL/GenBank/DDBJ whole genome shotgun (WGS) entry which is preliminary data.</text>
</comment>
<reference evidence="3" key="1">
    <citation type="submission" date="2023-10" db="EMBL/GenBank/DDBJ databases">
        <authorList>
            <person name="Chen Y."/>
            <person name="Shah S."/>
            <person name="Dougan E. K."/>
            <person name="Thang M."/>
            <person name="Chan C."/>
        </authorList>
    </citation>
    <scope>NUCLEOTIDE SEQUENCE [LARGE SCALE GENOMIC DNA]</scope>
</reference>
<keyword evidence="4" id="KW-1185">Reference proteome</keyword>